<evidence type="ECO:0000313" key="4">
    <source>
        <dbReference type="Proteomes" id="UP000250043"/>
    </source>
</evidence>
<feature type="compositionally biased region" description="Basic and acidic residues" evidence="1">
    <location>
        <begin position="87"/>
        <end position="117"/>
    </location>
</feature>
<dbReference type="Pfam" id="PF17921">
    <property type="entry name" value="Integrase_H2C2"/>
    <property type="match status" value="1"/>
</dbReference>
<organism evidence="3 4">
    <name type="scientific">Obba rivulosa</name>
    <dbReference type="NCBI Taxonomy" id="1052685"/>
    <lineage>
        <taxon>Eukaryota</taxon>
        <taxon>Fungi</taxon>
        <taxon>Dikarya</taxon>
        <taxon>Basidiomycota</taxon>
        <taxon>Agaricomycotina</taxon>
        <taxon>Agaricomycetes</taxon>
        <taxon>Polyporales</taxon>
        <taxon>Gelatoporiaceae</taxon>
        <taxon>Obba</taxon>
    </lineage>
</organism>
<feature type="non-terminal residue" evidence="3">
    <location>
        <position position="243"/>
    </location>
</feature>
<dbReference type="InterPro" id="IPR041588">
    <property type="entry name" value="Integrase_H2C2"/>
</dbReference>
<accession>A0A8E2APC1</accession>
<name>A0A8E2APC1_9APHY</name>
<feature type="region of interest" description="Disordered" evidence="1">
    <location>
        <begin position="1"/>
        <end position="58"/>
    </location>
</feature>
<sequence>MHESATPRKRKVTRTLQEEPAPDRAEHASAPVPPASRPRGARQPVAPPETGRPETAREFSKRIWRVVLRGPCAERQEGERVMSTLPETHDERQVERGASELRDVPGPSRREHADSVDQRPMSMLETTIADVVPPHAALDDRIIDLLASEAPPEGVSAALRGRYSEDPFFREILEKPKQFKNFTTHDGLVYLKDKQRDLLCIPRALWEGRSLREVVILHAHTLLAHLGAYKTLSLLRDHVWWKT</sequence>
<proteinExistence type="predicted"/>
<dbReference type="Proteomes" id="UP000250043">
    <property type="component" value="Unassembled WGS sequence"/>
</dbReference>
<feature type="region of interest" description="Disordered" evidence="1">
    <location>
        <begin position="77"/>
        <end position="117"/>
    </location>
</feature>
<reference evidence="3 4" key="1">
    <citation type="submission" date="2016-07" db="EMBL/GenBank/DDBJ databases">
        <title>Draft genome of the white-rot fungus Obba rivulosa 3A-2.</title>
        <authorList>
            <consortium name="DOE Joint Genome Institute"/>
            <person name="Miettinen O."/>
            <person name="Riley R."/>
            <person name="Acob R."/>
            <person name="Barry K."/>
            <person name="Cullen D."/>
            <person name="De Vries R."/>
            <person name="Hainaut M."/>
            <person name="Hatakka A."/>
            <person name="Henrissat B."/>
            <person name="Hilden K."/>
            <person name="Kuo R."/>
            <person name="Labutti K."/>
            <person name="Lipzen A."/>
            <person name="Makela M.R."/>
            <person name="Sandor L."/>
            <person name="Spatafora J.W."/>
            <person name="Grigoriev I.V."/>
            <person name="Hibbett D.S."/>
        </authorList>
    </citation>
    <scope>NUCLEOTIDE SEQUENCE [LARGE SCALE GENOMIC DNA]</scope>
    <source>
        <strain evidence="3 4">3A-2</strain>
    </source>
</reference>
<gene>
    <name evidence="3" type="ORF">OBBRIDRAFT_734497</name>
</gene>
<dbReference type="Gene3D" id="1.10.340.70">
    <property type="match status" value="1"/>
</dbReference>
<dbReference type="AlphaFoldDB" id="A0A8E2APC1"/>
<dbReference type="EMBL" id="KV722453">
    <property type="protein sequence ID" value="OCH88441.1"/>
    <property type="molecule type" value="Genomic_DNA"/>
</dbReference>
<protein>
    <recommendedName>
        <fullName evidence="2">Integrase zinc-binding domain-containing protein</fullName>
    </recommendedName>
</protein>
<evidence type="ECO:0000259" key="2">
    <source>
        <dbReference type="Pfam" id="PF17921"/>
    </source>
</evidence>
<dbReference type="OrthoDB" id="3249394at2759"/>
<keyword evidence="4" id="KW-1185">Reference proteome</keyword>
<evidence type="ECO:0000313" key="3">
    <source>
        <dbReference type="EMBL" id="OCH88441.1"/>
    </source>
</evidence>
<evidence type="ECO:0000256" key="1">
    <source>
        <dbReference type="SAM" id="MobiDB-lite"/>
    </source>
</evidence>
<feature type="domain" description="Integrase zinc-binding" evidence="2">
    <location>
        <begin position="209"/>
        <end position="242"/>
    </location>
</feature>